<proteinExistence type="predicted"/>
<organism evidence="3">
    <name type="scientific">Perkinsus marinus (strain ATCC 50983 / TXsc)</name>
    <dbReference type="NCBI Taxonomy" id="423536"/>
    <lineage>
        <taxon>Eukaryota</taxon>
        <taxon>Sar</taxon>
        <taxon>Alveolata</taxon>
        <taxon>Perkinsozoa</taxon>
        <taxon>Perkinsea</taxon>
        <taxon>Perkinsida</taxon>
        <taxon>Perkinsidae</taxon>
        <taxon>Perkinsus</taxon>
    </lineage>
</organism>
<sequence length="108" mass="13103">MLRLQQHLAESEDRSAELEKQVFELENLIDAERQRGAEERDRYETNVRADEEMNERLREELQRQRNMMMQLEEATGHNSDAASYELQENIREKDRTIKVIFLEYTYNH</sequence>
<reference evidence="2 3" key="1">
    <citation type="submission" date="2008-07" db="EMBL/GenBank/DDBJ databases">
        <authorList>
            <person name="El-Sayed N."/>
            <person name="Caler E."/>
            <person name="Inman J."/>
            <person name="Amedeo P."/>
            <person name="Hass B."/>
            <person name="Wortman J."/>
        </authorList>
    </citation>
    <scope>NUCLEOTIDE SEQUENCE [LARGE SCALE GENOMIC DNA]</scope>
    <source>
        <strain evidence="3">ATCC 50983 / TXsc</strain>
    </source>
</reference>
<dbReference type="AlphaFoldDB" id="C5L270"/>
<gene>
    <name evidence="2" type="ORF">Pmar_PMAR005714</name>
</gene>
<dbReference type="GeneID" id="9065423"/>
<evidence type="ECO:0000313" key="3">
    <source>
        <dbReference type="Proteomes" id="UP000007800"/>
    </source>
</evidence>
<keyword evidence="3" id="KW-1185">Reference proteome</keyword>
<dbReference type="RefSeq" id="XP_002777355.1">
    <property type="nucleotide sequence ID" value="XM_002777309.1"/>
</dbReference>
<dbReference type="InParanoid" id="C5L270"/>
<protein>
    <submittedName>
        <fullName evidence="2">Hydroxyproline-rich glycoprotein, putative</fullName>
    </submittedName>
</protein>
<keyword evidence="1" id="KW-0175">Coiled coil</keyword>
<evidence type="ECO:0000256" key="1">
    <source>
        <dbReference type="SAM" id="Coils"/>
    </source>
</evidence>
<dbReference type="Proteomes" id="UP000007800">
    <property type="component" value="Unassembled WGS sequence"/>
</dbReference>
<feature type="coiled-coil region" evidence="1">
    <location>
        <begin position="1"/>
        <end position="74"/>
    </location>
</feature>
<evidence type="ECO:0000313" key="2">
    <source>
        <dbReference type="EMBL" id="EER09171.1"/>
    </source>
</evidence>
<name>C5L270_PERM5</name>
<dbReference type="EMBL" id="GG678552">
    <property type="protein sequence ID" value="EER09171.1"/>
    <property type="molecule type" value="Genomic_DNA"/>
</dbReference>
<dbReference type="OrthoDB" id="477936at2759"/>
<accession>C5L270</accession>